<reference evidence="1 2" key="1">
    <citation type="journal article" date="2015" name="Biotechnol. Bioeng.">
        <title>Genome sequence and phenotypic characterization of Caulobacter segnis.</title>
        <authorList>
            <person name="Patel S."/>
            <person name="Fletcher B."/>
            <person name="Scott D.C."/>
            <person name="Ely B."/>
        </authorList>
    </citation>
    <scope>NUCLEOTIDE SEQUENCE [LARGE SCALE GENOMIC DNA]</scope>
    <source>
        <strain evidence="1 2">ERI-2</strain>
    </source>
</reference>
<dbReference type="Proteomes" id="UP000077407">
    <property type="component" value="Unassembled WGS sequence"/>
</dbReference>
<name>A0A170NJU8_9CLOT</name>
<dbReference type="EMBL" id="LITT01000011">
    <property type="protein sequence ID" value="OAA90308.1"/>
    <property type="molecule type" value="Genomic_DNA"/>
</dbReference>
<sequence length="38" mass="4382">MYIISNRLLLIENIITLLGEITVQDIRYCPEMSRDANG</sequence>
<evidence type="ECO:0000313" key="2">
    <source>
        <dbReference type="Proteomes" id="UP000077407"/>
    </source>
</evidence>
<organism evidence="1 2">
    <name type="scientific">Clostridium ljungdahlii</name>
    <dbReference type="NCBI Taxonomy" id="1538"/>
    <lineage>
        <taxon>Bacteria</taxon>
        <taxon>Bacillati</taxon>
        <taxon>Bacillota</taxon>
        <taxon>Clostridia</taxon>
        <taxon>Eubacteriales</taxon>
        <taxon>Clostridiaceae</taxon>
        <taxon>Clostridium</taxon>
    </lineage>
</organism>
<proteinExistence type="predicted"/>
<evidence type="ECO:0000313" key="1">
    <source>
        <dbReference type="EMBL" id="OAA90308.1"/>
    </source>
</evidence>
<dbReference type="PATRIC" id="fig|1538.10.peg.112"/>
<gene>
    <name evidence="1" type="ORF">WY13_01211</name>
</gene>
<accession>A0A170NJU8</accession>
<dbReference type="AlphaFoldDB" id="A0A170NJU8"/>
<protein>
    <submittedName>
        <fullName evidence="1">Uncharacterized protein</fullName>
    </submittedName>
</protein>
<comment type="caution">
    <text evidence="1">The sequence shown here is derived from an EMBL/GenBank/DDBJ whole genome shotgun (WGS) entry which is preliminary data.</text>
</comment>